<reference evidence="1" key="1">
    <citation type="journal article" date="2021" name="bioRxiv">
        <title>Whole Genome Assembly and Annotation of Northern Wild Rice, Zizania palustris L., Supports a Whole Genome Duplication in the Zizania Genus.</title>
        <authorList>
            <person name="Haas M."/>
            <person name="Kono T."/>
            <person name="Macchietto M."/>
            <person name="Millas R."/>
            <person name="McGilp L."/>
            <person name="Shao M."/>
            <person name="Duquette J."/>
            <person name="Hirsch C.N."/>
            <person name="Kimball J."/>
        </authorList>
    </citation>
    <scope>NUCLEOTIDE SEQUENCE</scope>
    <source>
        <tissue evidence="1">Fresh leaf tissue</tissue>
    </source>
</reference>
<keyword evidence="2" id="KW-1185">Reference proteome</keyword>
<comment type="caution">
    <text evidence="1">The sequence shown here is derived from an EMBL/GenBank/DDBJ whole genome shotgun (WGS) entry which is preliminary data.</text>
</comment>
<reference evidence="1" key="2">
    <citation type="submission" date="2021-02" db="EMBL/GenBank/DDBJ databases">
        <authorList>
            <person name="Kimball J.A."/>
            <person name="Haas M.W."/>
            <person name="Macchietto M."/>
            <person name="Kono T."/>
            <person name="Duquette J."/>
            <person name="Shao M."/>
        </authorList>
    </citation>
    <scope>NUCLEOTIDE SEQUENCE</scope>
    <source>
        <tissue evidence="1">Fresh leaf tissue</tissue>
    </source>
</reference>
<dbReference type="AlphaFoldDB" id="A0A8J5T6D8"/>
<organism evidence="1 2">
    <name type="scientific">Zizania palustris</name>
    <name type="common">Northern wild rice</name>
    <dbReference type="NCBI Taxonomy" id="103762"/>
    <lineage>
        <taxon>Eukaryota</taxon>
        <taxon>Viridiplantae</taxon>
        <taxon>Streptophyta</taxon>
        <taxon>Embryophyta</taxon>
        <taxon>Tracheophyta</taxon>
        <taxon>Spermatophyta</taxon>
        <taxon>Magnoliopsida</taxon>
        <taxon>Liliopsida</taxon>
        <taxon>Poales</taxon>
        <taxon>Poaceae</taxon>
        <taxon>BOP clade</taxon>
        <taxon>Oryzoideae</taxon>
        <taxon>Oryzeae</taxon>
        <taxon>Zizaniinae</taxon>
        <taxon>Zizania</taxon>
    </lineage>
</organism>
<evidence type="ECO:0000313" key="2">
    <source>
        <dbReference type="Proteomes" id="UP000729402"/>
    </source>
</evidence>
<dbReference type="EMBL" id="JAAALK010000283">
    <property type="protein sequence ID" value="KAG8070104.1"/>
    <property type="molecule type" value="Genomic_DNA"/>
</dbReference>
<gene>
    <name evidence="1" type="ORF">GUJ93_ZPchr0006g44251</name>
</gene>
<proteinExistence type="predicted"/>
<name>A0A8J5T6D8_ZIZPA</name>
<dbReference type="Proteomes" id="UP000729402">
    <property type="component" value="Unassembled WGS sequence"/>
</dbReference>
<sequence>MRELPLPVRHSQSAAGAANDLEFKHLRRASLMQLNCIVHPDGPAQAEQDHANHGGCSLSVLYWGVHKQILGAQGQDADE</sequence>
<accession>A0A8J5T6D8</accession>
<evidence type="ECO:0000313" key="1">
    <source>
        <dbReference type="EMBL" id="KAG8070104.1"/>
    </source>
</evidence>
<protein>
    <submittedName>
        <fullName evidence="1">Uncharacterized protein</fullName>
    </submittedName>
</protein>